<evidence type="ECO:0000256" key="1">
    <source>
        <dbReference type="SAM" id="MobiDB-lite"/>
    </source>
</evidence>
<reference evidence="3 4" key="1">
    <citation type="submission" date="2024-02" db="EMBL/GenBank/DDBJ databases">
        <title>A draft genome for the cacao thread blight pathogen Marasmius crinis-equi.</title>
        <authorList>
            <person name="Cohen S.P."/>
            <person name="Baruah I.K."/>
            <person name="Amoako-Attah I."/>
            <person name="Bukari Y."/>
            <person name="Meinhardt L.W."/>
            <person name="Bailey B.A."/>
        </authorList>
    </citation>
    <scope>NUCLEOTIDE SEQUENCE [LARGE SCALE GENOMIC DNA]</scope>
    <source>
        <strain evidence="3 4">GH-76</strain>
    </source>
</reference>
<dbReference type="Proteomes" id="UP001465976">
    <property type="component" value="Unassembled WGS sequence"/>
</dbReference>
<gene>
    <name evidence="3" type="ORF">V5O48_018315</name>
</gene>
<proteinExistence type="predicted"/>
<evidence type="ECO:0000259" key="2">
    <source>
        <dbReference type="Pfam" id="PF14474"/>
    </source>
</evidence>
<feature type="compositionally biased region" description="Polar residues" evidence="1">
    <location>
        <begin position="1"/>
        <end position="11"/>
    </location>
</feature>
<comment type="caution">
    <text evidence="3">The sequence shown here is derived from an EMBL/GenBank/DDBJ whole genome shotgun (WGS) entry which is preliminary data.</text>
</comment>
<accession>A0ABR3ELQ7</accession>
<evidence type="ECO:0000313" key="3">
    <source>
        <dbReference type="EMBL" id="KAL0563750.1"/>
    </source>
</evidence>
<dbReference type="InterPro" id="IPR028094">
    <property type="entry name" value="RTC4_C"/>
</dbReference>
<evidence type="ECO:0000313" key="4">
    <source>
        <dbReference type="Proteomes" id="UP001465976"/>
    </source>
</evidence>
<feature type="region of interest" description="Disordered" evidence="1">
    <location>
        <begin position="1"/>
        <end position="21"/>
    </location>
</feature>
<keyword evidence="4" id="KW-1185">Reference proteome</keyword>
<protein>
    <recommendedName>
        <fullName evidence="2">Restriction of telomere capping protein 4 C-terminal domain-containing protein</fullName>
    </recommendedName>
</protein>
<sequence length="406" mass="45072">MISTKSLTSMRRVSPLKSPGCDQHPINPIISLSPPVPPSEAADLPSLDEICGPSSLDDTNDLPDTLDFFLGTMLGSKADYSRGMQCLFCDKAISQFSNQLWNELEALYLITRADPTLLNPRHRKAASFTVTIDFSAYIHPKPNTSFYFKQVSDYYQSIGAASCSPLKRFMNGNLLQTGSGYYGHVGVSIGHAALKYLFPFHYVDLDIFHPLDYDSIITHVLIPEVFTTLVEMDLNLPCEAAVHTVRASESFGIHEHPVSDDLNNPASSDFQHILRLIHSGVTGQGSEEQDQQWLPINSRLTLAEWLANQGYEKRPEGLVKIEDDEDGEFDVDPIYVVSPSKKRGTGSSLDPLRIDYDPVVDRKEVKRKADDVALPETPTRLRGISGAGTRALFPIPLDDNNDDDIF</sequence>
<dbReference type="Pfam" id="PF14474">
    <property type="entry name" value="RTC4"/>
    <property type="match status" value="1"/>
</dbReference>
<dbReference type="EMBL" id="JBAHYK010003231">
    <property type="protein sequence ID" value="KAL0563750.1"/>
    <property type="molecule type" value="Genomic_DNA"/>
</dbReference>
<feature type="domain" description="Restriction of telomere capping protein 4 C-terminal" evidence="2">
    <location>
        <begin position="144"/>
        <end position="253"/>
    </location>
</feature>
<name>A0ABR3ELQ7_9AGAR</name>
<organism evidence="3 4">
    <name type="scientific">Marasmius crinis-equi</name>
    <dbReference type="NCBI Taxonomy" id="585013"/>
    <lineage>
        <taxon>Eukaryota</taxon>
        <taxon>Fungi</taxon>
        <taxon>Dikarya</taxon>
        <taxon>Basidiomycota</taxon>
        <taxon>Agaricomycotina</taxon>
        <taxon>Agaricomycetes</taxon>
        <taxon>Agaricomycetidae</taxon>
        <taxon>Agaricales</taxon>
        <taxon>Marasmiineae</taxon>
        <taxon>Marasmiaceae</taxon>
        <taxon>Marasmius</taxon>
    </lineage>
</organism>